<reference evidence="2 3" key="1">
    <citation type="submission" date="2020-06" db="EMBL/GenBank/DDBJ databases">
        <title>Schlegella sp. ID0723 isolated from air conditioner.</title>
        <authorList>
            <person name="Kim D.Y."/>
            <person name="Kim D.-U."/>
        </authorList>
    </citation>
    <scope>NUCLEOTIDE SEQUENCE [LARGE SCALE GENOMIC DNA]</scope>
    <source>
        <strain evidence="2 3">ID0723</strain>
    </source>
</reference>
<evidence type="ECO:0000313" key="2">
    <source>
        <dbReference type="EMBL" id="NUZ05389.1"/>
    </source>
</evidence>
<name>A0A7Y6TVR3_9BURK</name>
<dbReference type="GO" id="GO:0035438">
    <property type="term" value="F:cyclic-di-GMP binding"/>
    <property type="evidence" value="ECO:0007669"/>
    <property type="project" value="InterPro"/>
</dbReference>
<evidence type="ECO:0000313" key="3">
    <source>
        <dbReference type="Proteomes" id="UP000529637"/>
    </source>
</evidence>
<dbReference type="Gene3D" id="2.40.10.220">
    <property type="entry name" value="predicted glycosyltransferase like domains"/>
    <property type="match status" value="1"/>
</dbReference>
<dbReference type="EMBL" id="JABWMJ010000002">
    <property type="protein sequence ID" value="NUZ05389.1"/>
    <property type="molecule type" value="Genomic_DNA"/>
</dbReference>
<accession>A0A7Y6TVR3</accession>
<protein>
    <submittedName>
        <fullName evidence="2">PilZ domain-containing protein</fullName>
    </submittedName>
</protein>
<dbReference type="Proteomes" id="UP000529637">
    <property type="component" value="Unassembled WGS sequence"/>
</dbReference>
<keyword evidence="3" id="KW-1185">Reference proteome</keyword>
<comment type="caution">
    <text evidence="2">The sequence shown here is derived from an EMBL/GenBank/DDBJ whole genome shotgun (WGS) entry which is preliminary data.</text>
</comment>
<evidence type="ECO:0000259" key="1">
    <source>
        <dbReference type="Pfam" id="PF07238"/>
    </source>
</evidence>
<dbReference type="Pfam" id="PF07238">
    <property type="entry name" value="PilZ"/>
    <property type="match status" value="1"/>
</dbReference>
<gene>
    <name evidence="2" type="ORF">HQN59_06395</name>
</gene>
<dbReference type="RefSeq" id="WP_176067196.1">
    <property type="nucleotide sequence ID" value="NZ_JABWMJ010000002.1"/>
</dbReference>
<proteinExistence type="predicted"/>
<feature type="domain" description="PilZ" evidence="1">
    <location>
        <begin position="12"/>
        <end position="116"/>
    </location>
</feature>
<dbReference type="AlphaFoldDB" id="A0A7Y6TVR3"/>
<dbReference type="InterPro" id="IPR009875">
    <property type="entry name" value="PilZ_domain"/>
</dbReference>
<dbReference type="SUPFAM" id="SSF141371">
    <property type="entry name" value="PilZ domain-like"/>
    <property type="match status" value="1"/>
</dbReference>
<organism evidence="2 3">
    <name type="scientific">Piscinibacter koreensis</name>
    <dbReference type="NCBI Taxonomy" id="2742824"/>
    <lineage>
        <taxon>Bacteria</taxon>
        <taxon>Pseudomonadati</taxon>
        <taxon>Pseudomonadota</taxon>
        <taxon>Betaproteobacteria</taxon>
        <taxon>Burkholderiales</taxon>
        <taxon>Sphaerotilaceae</taxon>
        <taxon>Piscinibacter</taxon>
    </lineage>
</organism>
<sequence length="118" mass="12283">MEIPNLTPAASERRKQERRTLRANAALRLSGATPVVVRTLDLSVGGMGVVAAINPPAGSRCTIGIASPAQPRGAIAVEIDAVVVHSIFSSRESGFKIGLQFGDLTQSAADAINRYLGS</sequence>